<organism evidence="3 4">
    <name type="scientific">Citrus unshiu</name>
    <name type="common">Satsuma mandarin</name>
    <name type="synonym">Citrus nobilis var. unshiu</name>
    <dbReference type="NCBI Taxonomy" id="55188"/>
    <lineage>
        <taxon>Eukaryota</taxon>
        <taxon>Viridiplantae</taxon>
        <taxon>Streptophyta</taxon>
        <taxon>Embryophyta</taxon>
        <taxon>Tracheophyta</taxon>
        <taxon>Spermatophyta</taxon>
        <taxon>Magnoliopsida</taxon>
        <taxon>eudicotyledons</taxon>
        <taxon>Gunneridae</taxon>
        <taxon>Pentapetalae</taxon>
        <taxon>rosids</taxon>
        <taxon>malvids</taxon>
        <taxon>Sapindales</taxon>
        <taxon>Rutaceae</taxon>
        <taxon>Aurantioideae</taxon>
        <taxon>Citrus</taxon>
    </lineage>
</organism>
<dbReference type="AlphaFoldDB" id="A0A2H5Q080"/>
<feature type="domain" description="Cathepsin propeptide inhibitor" evidence="2">
    <location>
        <begin position="39"/>
        <end position="85"/>
    </location>
</feature>
<dbReference type="InterPro" id="IPR013201">
    <property type="entry name" value="Prot_inhib_I29"/>
</dbReference>
<sequence length="122" mass="13980">MVLIFEKSSNFMINNIIPMFIIIILVSCASLEQSAVKKHEKWMVQHGRSYKDELEKETRLKIFKEGNWTYKLGTNQFSGLTNDVLRASYTGYKMPSPSHPSTTSSTFKYQNLSMTNVSTSLD</sequence>
<evidence type="ECO:0000256" key="1">
    <source>
        <dbReference type="SAM" id="Phobius"/>
    </source>
</evidence>
<feature type="transmembrane region" description="Helical" evidence="1">
    <location>
        <begin position="12"/>
        <end position="31"/>
    </location>
</feature>
<dbReference type="EMBL" id="BDQV01000175">
    <property type="protein sequence ID" value="GAY58039.1"/>
    <property type="molecule type" value="Genomic_DNA"/>
</dbReference>
<evidence type="ECO:0000259" key="2">
    <source>
        <dbReference type="SMART" id="SM00848"/>
    </source>
</evidence>
<keyword evidence="1" id="KW-0472">Membrane</keyword>
<evidence type="ECO:0000313" key="3">
    <source>
        <dbReference type="EMBL" id="GAY58039.1"/>
    </source>
</evidence>
<gene>
    <name evidence="3" type="ORF">CUMW_184060</name>
</gene>
<evidence type="ECO:0000313" key="4">
    <source>
        <dbReference type="Proteomes" id="UP000236630"/>
    </source>
</evidence>
<protein>
    <recommendedName>
        <fullName evidence="2">Cathepsin propeptide inhibitor domain-containing protein</fullName>
    </recommendedName>
</protein>
<dbReference type="Gene3D" id="3.90.70.10">
    <property type="entry name" value="Cysteine proteinases"/>
    <property type="match status" value="1"/>
</dbReference>
<accession>A0A2H5Q080</accession>
<comment type="caution">
    <text evidence="3">The sequence shown here is derived from an EMBL/GenBank/DDBJ whole genome shotgun (WGS) entry which is preliminary data.</text>
</comment>
<dbReference type="SUPFAM" id="SSF54001">
    <property type="entry name" value="Cysteine proteinases"/>
    <property type="match status" value="1"/>
</dbReference>
<proteinExistence type="predicted"/>
<dbReference type="InterPro" id="IPR038765">
    <property type="entry name" value="Papain-like_cys_pep_sf"/>
</dbReference>
<dbReference type="PROSITE" id="PS51257">
    <property type="entry name" value="PROKAR_LIPOPROTEIN"/>
    <property type="match status" value="1"/>
</dbReference>
<dbReference type="Pfam" id="PF08246">
    <property type="entry name" value="Inhibitor_I29"/>
    <property type="match status" value="1"/>
</dbReference>
<keyword evidence="1" id="KW-0812">Transmembrane</keyword>
<reference evidence="3 4" key="1">
    <citation type="journal article" date="2017" name="Front. Genet.">
        <title>Draft sequencing of the heterozygous diploid genome of Satsuma (Citrus unshiu Marc.) using a hybrid assembly approach.</title>
        <authorList>
            <person name="Shimizu T."/>
            <person name="Tanizawa Y."/>
            <person name="Mochizuki T."/>
            <person name="Nagasaki H."/>
            <person name="Yoshioka T."/>
            <person name="Toyoda A."/>
            <person name="Fujiyama A."/>
            <person name="Kaminuma E."/>
            <person name="Nakamura Y."/>
        </authorList>
    </citation>
    <scope>NUCLEOTIDE SEQUENCE [LARGE SCALE GENOMIC DNA]</scope>
    <source>
        <strain evidence="4">cv. Miyagawa wase</strain>
    </source>
</reference>
<dbReference type="SMART" id="SM00848">
    <property type="entry name" value="Inhibitor_I29"/>
    <property type="match status" value="1"/>
</dbReference>
<keyword evidence="1" id="KW-1133">Transmembrane helix</keyword>
<keyword evidence="4" id="KW-1185">Reference proteome</keyword>
<name>A0A2H5Q080_CITUN</name>
<dbReference type="Proteomes" id="UP000236630">
    <property type="component" value="Unassembled WGS sequence"/>
</dbReference>
<dbReference type="STRING" id="55188.A0A2H5Q080"/>